<proteinExistence type="predicted"/>
<dbReference type="Proteomes" id="UP000467841">
    <property type="component" value="Unassembled WGS sequence"/>
</dbReference>
<dbReference type="SUPFAM" id="SSF52047">
    <property type="entry name" value="RNI-like"/>
    <property type="match status" value="1"/>
</dbReference>
<dbReference type="InterPro" id="IPR053781">
    <property type="entry name" value="F-box_AtFBL13-like"/>
</dbReference>
<reference evidence="2" key="1">
    <citation type="submission" date="2020-01" db="EMBL/GenBank/DDBJ databases">
        <authorList>
            <person name="Mishra B."/>
        </authorList>
    </citation>
    <scope>NUCLEOTIDE SEQUENCE [LARGE SCALE GENOMIC DNA]</scope>
</reference>
<dbReference type="Pfam" id="PF08387">
    <property type="entry name" value="FBD"/>
    <property type="match status" value="1"/>
</dbReference>
<dbReference type="InterPro" id="IPR001810">
    <property type="entry name" value="F-box_dom"/>
</dbReference>
<dbReference type="Gene3D" id="3.80.10.10">
    <property type="entry name" value="Ribonuclease Inhibitor"/>
    <property type="match status" value="1"/>
</dbReference>
<comment type="caution">
    <text evidence="2">The sequence shown here is derived from an EMBL/GenBank/DDBJ whole genome shotgun (WGS) entry which is preliminary data.</text>
</comment>
<dbReference type="CDD" id="cd22160">
    <property type="entry name" value="F-box_AtFBL13-like"/>
    <property type="match status" value="1"/>
</dbReference>
<evidence type="ECO:0000259" key="1">
    <source>
        <dbReference type="PROSITE" id="PS50181"/>
    </source>
</evidence>
<dbReference type="Pfam" id="PF07723">
    <property type="entry name" value="LRR_2"/>
    <property type="match status" value="1"/>
</dbReference>
<dbReference type="EMBL" id="CACVBM020001151">
    <property type="protein sequence ID" value="CAA7034755.1"/>
    <property type="molecule type" value="Genomic_DNA"/>
</dbReference>
<name>A0A6D2J4S4_9BRAS</name>
<feature type="domain" description="F-box" evidence="1">
    <location>
        <begin position="13"/>
        <end position="61"/>
    </location>
</feature>
<dbReference type="SMART" id="SM00579">
    <property type="entry name" value="FBD"/>
    <property type="match status" value="1"/>
</dbReference>
<dbReference type="InterPro" id="IPR006566">
    <property type="entry name" value="FBD"/>
</dbReference>
<sequence length="438" mass="49836">MEQSGGSLKKRGVDRISDLPEPLALKILSLLPTKLVISTSVLSKQWRSVWKKVPKLEFESYGNIQNVCNALLSHKAPVLESLHLKVRDRCEDVYIGIWAGIAMTRHVREFALSLGSGKPVRFPSCLFCLDTLETLKLKDYVLLDLPCPVPMKSLKTLHLDSVTYKDESSVGNLLSSCSNLEHLVVRRGYFKDDVKHFVIVAPSLKTLSLYDPMNGRGDKGYVINAPCLKYLDIEKLERYEFCLIENASDQLVEAKIRDVVSIANESIMASLTSAKRLCLDLSPLQITYPSGVSFYQLVSLEMYTHKVEWWNLLTIMLDSSPKLQVLKLIDASGRQHSLIEEKKYMKAGKWNEPKCVPECLLSSLETFVWTRHDWIRGEEKEVAFYILRNAICLKKATFTTFPIEAKMHFKLARRREMLSELNGVVMASHSCQLVFQSQ</sequence>
<dbReference type="AlphaFoldDB" id="A0A6D2J4S4"/>
<dbReference type="PANTHER" id="PTHR31900">
    <property type="entry name" value="F-BOX/RNI SUPERFAMILY PROTEIN-RELATED"/>
    <property type="match status" value="1"/>
</dbReference>
<dbReference type="InterPro" id="IPR032675">
    <property type="entry name" value="LRR_dom_sf"/>
</dbReference>
<dbReference type="InterPro" id="IPR050232">
    <property type="entry name" value="FBL13/AtMIF1-like"/>
</dbReference>
<gene>
    <name evidence="2" type="ORF">MERR_LOCUS21990</name>
</gene>
<dbReference type="Gene3D" id="1.20.1280.50">
    <property type="match status" value="1"/>
</dbReference>
<dbReference type="InterPro" id="IPR036047">
    <property type="entry name" value="F-box-like_dom_sf"/>
</dbReference>
<keyword evidence="3" id="KW-1185">Reference proteome</keyword>
<dbReference type="PROSITE" id="PS50181">
    <property type="entry name" value="FBOX"/>
    <property type="match status" value="1"/>
</dbReference>
<dbReference type="InterPro" id="IPR013101">
    <property type="entry name" value="LRR_PRU1-like"/>
</dbReference>
<protein>
    <recommendedName>
        <fullName evidence="1">F-box domain-containing protein</fullName>
    </recommendedName>
</protein>
<dbReference type="OrthoDB" id="612216at2759"/>
<organism evidence="2 3">
    <name type="scientific">Microthlaspi erraticum</name>
    <dbReference type="NCBI Taxonomy" id="1685480"/>
    <lineage>
        <taxon>Eukaryota</taxon>
        <taxon>Viridiplantae</taxon>
        <taxon>Streptophyta</taxon>
        <taxon>Embryophyta</taxon>
        <taxon>Tracheophyta</taxon>
        <taxon>Spermatophyta</taxon>
        <taxon>Magnoliopsida</taxon>
        <taxon>eudicotyledons</taxon>
        <taxon>Gunneridae</taxon>
        <taxon>Pentapetalae</taxon>
        <taxon>rosids</taxon>
        <taxon>malvids</taxon>
        <taxon>Brassicales</taxon>
        <taxon>Brassicaceae</taxon>
        <taxon>Coluteocarpeae</taxon>
        <taxon>Microthlaspi</taxon>
    </lineage>
</organism>
<dbReference type="Pfam" id="PF00646">
    <property type="entry name" value="F-box"/>
    <property type="match status" value="1"/>
</dbReference>
<dbReference type="PANTHER" id="PTHR31900:SF34">
    <property type="entry name" value="EMB|CAB62440.1-RELATED"/>
    <property type="match status" value="1"/>
</dbReference>
<evidence type="ECO:0000313" key="2">
    <source>
        <dbReference type="EMBL" id="CAA7034755.1"/>
    </source>
</evidence>
<evidence type="ECO:0000313" key="3">
    <source>
        <dbReference type="Proteomes" id="UP000467841"/>
    </source>
</evidence>
<accession>A0A6D2J4S4</accession>
<dbReference type="SUPFAM" id="SSF81383">
    <property type="entry name" value="F-box domain"/>
    <property type="match status" value="1"/>
</dbReference>